<dbReference type="EMBL" id="FYEH01000005">
    <property type="protein sequence ID" value="SNB66038.1"/>
    <property type="molecule type" value="Genomic_DNA"/>
</dbReference>
<dbReference type="InterPro" id="IPR038058">
    <property type="entry name" value="PhnH-like_sp"/>
</dbReference>
<reference evidence="1 2" key="1">
    <citation type="submission" date="2017-06" db="EMBL/GenBank/DDBJ databases">
        <authorList>
            <person name="Kim H.J."/>
            <person name="Triplett B.A."/>
        </authorList>
    </citation>
    <scope>NUCLEOTIDE SEQUENCE [LARGE SCALE GENOMIC DNA]</scope>
    <source>
        <strain evidence="1 2">B29T1</strain>
    </source>
</reference>
<accession>A0A212R2G1</accession>
<dbReference type="Proteomes" id="UP000197065">
    <property type="component" value="Unassembled WGS sequence"/>
</dbReference>
<dbReference type="PIRSF" id="PIRSF020680">
    <property type="entry name" value="PhnH"/>
    <property type="match status" value="1"/>
</dbReference>
<keyword evidence="2" id="KW-1185">Reference proteome</keyword>
<proteinExistence type="predicted"/>
<evidence type="ECO:0000313" key="1">
    <source>
        <dbReference type="EMBL" id="SNB66038.1"/>
    </source>
</evidence>
<organism evidence="1 2">
    <name type="scientific">Arboricoccus pini</name>
    <dbReference type="NCBI Taxonomy" id="1963835"/>
    <lineage>
        <taxon>Bacteria</taxon>
        <taxon>Pseudomonadati</taxon>
        <taxon>Pseudomonadota</taxon>
        <taxon>Alphaproteobacteria</taxon>
        <taxon>Geminicoccales</taxon>
        <taxon>Geminicoccaceae</taxon>
        <taxon>Arboricoccus</taxon>
    </lineage>
</organism>
<sequence length="201" mass="21116">MLTAGFTDPVEQAQGIFHAVMTALSQPGTLRKLGSGLQSPPLRADMASIALSLCDHETPIWLDPALPATDAVSKYLAFHTGSPLTADKKTATFAFVAEACSLSSLDEFALGSDTYPDRSTTIIAAVTGFDRGKSWRASGPGIDGTIAFLVDGLPVNFAARWAGNHSLFPRGVDLLLVDGTDVLALPRSVVLTPAEEQAPCM</sequence>
<dbReference type="GO" id="GO:0019634">
    <property type="term" value="P:organic phosphonate metabolic process"/>
    <property type="evidence" value="ECO:0007669"/>
    <property type="project" value="InterPro"/>
</dbReference>
<dbReference type="Gene3D" id="3.40.50.11310">
    <property type="entry name" value="Bacterial phosphonate metabolism protein PhnH"/>
    <property type="match status" value="1"/>
</dbReference>
<protein>
    <submittedName>
        <fullName evidence="1">Alpha-D-ribose 1-methylphosphonate 5-triphosphate synthase subunit PhnH</fullName>
    </submittedName>
</protein>
<dbReference type="AlphaFoldDB" id="A0A212R2G1"/>
<dbReference type="Pfam" id="PF05845">
    <property type="entry name" value="PhnH"/>
    <property type="match status" value="1"/>
</dbReference>
<dbReference type="SUPFAM" id="SSF159709">
    <property type="entry name" value="PhnH-like"/>
    <property type="match status" value="1"/>
</dbReference>
<name>A0A212R2G1_9PROT</name>
<dbReference type="InterPro" id="IPR008772">
    <property type="entry name" value="Phosphonate_metab_PhnH"/>
</dbReference>
<dbReference type="OrthoDB" id="9814509at2"/>
<dbReference type="NCBIfam" id="TIGR03292">
    <property type="entry name" value="PhnH_redo"/>
    <property type="match status" value="1"/>
</dbReference>
<dbReference type="RefSeq" id="WP_088561013.1">
    <property type="nucleotide sequence ID" value="NZ_FYEH01000005.1"/>
</dbReference>
<gene>
    <name evidence="1" type="ORF">SAMN07250955_10533</name>
</gene>
<evidence type="ECO:0000313" key="2">
    <source>
        <dbReference type="Proteomes" id="UP000197065"/>
    </source>
</evidence>